<dbReference type="Proteomes" id="UP001499942">
    <property type="component" value="Unassembled WGS sequence"/>
</dbReference>
<feature type="transmembrane region" description="Helical" evidence="1">
    <location>
        <begin position="53"/>
        <end position="70"/>
    </location>
</feature>
<proteinExistence type="predicted"/>
<gene>
    <name evidence="2" type="ORF">GCM10010393_12080</name>
</gene>
<feature type="transmembrane region" description="Helical" evidence="1">
    <location>
        <begin position="113"/>
        <end position="132"/>
    </location>
</feature>
<feature type="transmembrane region" description="Helical" evidence="1">
    <location>
        <begin position="90"/>
        <end position="107"/>
    </location>
</feature>
<feature type="transmembrane region" description="Helical" evidence="1">
    <location>
        <begin position="30"/>
        <end position="47"/>
    </location>
</feature>
<accession>A0ABN3LHS7</accession>
<protein>
    <recommendedName>
        <fullName evidence="4">Integral membrane protein</fullName>
    </recommendedName>
</protein>
<comment type="caution">
    <text evidence="2">The sequence shown here is derived from an EMBL/GenBank/DDBJ whole genome shotgun (WGS) entry which is preliminary data.</text>
</comment>
<dbReference type="EMBL" id="BAAASR010000006">
    <property type="protein sequence ID" value="GAA2482949.1"/>
    <property type="molecule type" value="Genomic_DNA"/>
</dbReference>
<evidence type="ECO:0000313" key="3">
    <source>
        <dbReference type="Proteomes" id="UP001499942"/>
    </source>
</evidence>
<keyword evidence="3" id="KW-1185">Reference proteome</keyword>
<dbReference type="RefSeq" id="WP_344357323.1">
    <property type="nucleotide sequence ID" value="NZ_BAAASR010000006.1"/>
</dbReference>
<sequence>MGECTNSAEQLRAIEMAPVLTRAASAGERVLGVLSVGGLLAGLAASAAADLPVVPGIVVLLLALALVLGWRWFHLGAPGRRPHTKAEDRIAFLGPVSLAIPAPGLLWNNPAALPGSLVAAAVPAAVLAGYLGSRWRR</sequence>
<reference evidence="2 3" key="1">
    <citation type="journal article" date="2019" name="Int. J. Syst. Evol. Microbiol.">
        <title>The Global Catalogue of Microorganisms (GCM) 10K type strain sequencing project: providing services to taxonomists for standard genome sequencing and annotation.</title>
        <authorList>
            <consortium name="The Broad Institute Genomics Platform"/>
            <consortium name="The Broad Institute Genome Sequencing Center for Infectious Disease"/>
            <person name="Wu L."/>
            <person name="Ma J."/>
        </authorList>
    </citation>
    <scope>NUCLEOTIDE SEQUENCE [LARGE SCALE GENOMIC DNA]</scope>
    <source>
        <strain evidence="2 3">JCM 5062</strain>
    </source>
</reference>
<evidence type="ECO:0008006" key="4">
    <source>
        <dbReference type="Google" id="ProtNLM"/>
    </source>
</evidence>
<evidence type="ECO:0000256" key="1">
    <source>
        <dbReference type="SAM" id="Phobius"/>
    </source>
</evidence>
<keyword evidence="1" id="KW-0812">Transmembrane</keyword>
<evidence type="ECO:0000313" key="2">
    <source>
        <dbReference type="EMBL" id="GAA2482949.1"/>
    </source>
</evidence>
<keyword evidence="1" id="KW-1133">Transmembrane helix</keyword>
<keyword evidence="1" id="KW-0472">Membrane</keyword>
<organism evidence="2 3">
    <name type="scientific">Streptomyces gobitricini</name>
    <dbReference type="NCBI Taxonomy" id="68211"/>
    <lineage>
        <taxon>Bacteria</taxon>
        <taxon>Bacillati</taxon>
        <taxon>Actinomycetota</taxon>
        <taxon>Actinomycetes</taxon>
        <taxon>Kitasatosporales</taxon>
        <taxon>Streptomycetaceae</taxon>
        <taxon>Streptomyces</taxon>
    </lineage>
</organism>
<name>A0ABN3LHS7_9ACTN</name>